<reference evidence="1 2" key="1">
    <citation type="submission" date="2011-02" db="EMBL/GenBank/DDBJ databases">
        <authorList>
            <person name="Weinstock G."/>
            <person name="Sodergren E."/>
            <person name="Clifton S."/>
            <person name="Fulton L."/>
            <person name="Fulton B."/>
            <person name="Courtney L."/>
            <person name="Fronick C."/>
            <person name="Harrison M."/>
            <person name="Strong C."/>
            <person name="Farmer C."/>
            <person name="Delahaunty K."/>
            <person name="Markovic C."/>
            <person name="Hall O."/>
            <person name="Minx P."/>
            <person name="Tomlinson C."/>
            <person name="Mitreva M."/>
            <person name="Hou S."/>
            <person name="Chen J."/>
            <person name="Wollam A."/>
            <person name="Pepin K.H."/>
            <person name="Johnson M."/>
            <person name="Bhonagiri V."/>
            <person name="Zhang X."/>
            <person name="Suruliraj S."/>
            <person name="Warren W."/>
            <person name="Chinwalla A."/>
            <person name="Mardis E.R."/>
            <person name="Wilson R.K."/>
        </authorList>
    </citation>
    <scope>NUCLEOTIDE SEQUENCE [LARGE SCALE GENOMIC DNA]</scope>
    <source>
        <strain evidence="1 2">YIT 11841</strain>
    </source>
</reference>
<dbReference type="STRING" id="762982.HMPREF9442_02664"/>
<dbReference type="Proteomes" id="UP000005546">
    <property type="component" value="Unassembled WGS sequence"/>
</dbReference>
<name>F3QWT2_9BACT</name>
<dbReference type="AlphaFoldDB" id="F3QWT2"/>
<evidence type="ECO:0000313" key="2">
    <source>
        <dbReference type="Proteomes" id="UP000005546"/>
    </source>
</evidence>
<dbReference type="HOGENOM" id="CLU_952638_0_0_10"/>
<protein>
    <submittedName>
        <fullName evidence="1">Uncharacterized protein</fullName>
    </submittedName>
</protein>
<organism evidence="1 2">
    <name type="scientific">Paraprevotella xylaniphila YIT 11841</name>
    <dbReference type="NCBI Taxonomy" id="762982"/>
    <lineage>
        <taxon>Bacteria</taxon>
        <taxon>Pseudomonadati</taxon>
        <taxon>Bacteroidota</taxon>
        <taxon>Bacteroidia</taxon>
        <taxon>Bacteroidales</taxon>
        <taxon>Prevotellaceae</taxon>
        <taxon>Paraprevotella</taxon>
    </lineage>
</organism>
<gene>
    <name evidence="1" type="ORF">HMPREF9442_02664</name>
</gene>
<proteinExistence type="predicted"/>
<evidence type="ECO:0000313" key="1">
    <source>
        <dbReference type="EMBL" id="EGG51987.1"/>
    </source>
</evidence>
<comment type="caution">
    <text evidence="1">The sequence shown here is derived from an EMBL/GenBank/DDBJ whole genome shotgun (WGS) entry which is preliminary data.</text>
</comment>
<keyword evidence="2" id="KW-1185">Reference proteome</keyword>
<dbReference type="EMBL" id="AFBR01000073">
    <property type="protein sequence ID" value="EGG51987.1"/>
    <property type="molecule type" value="Genomic_DNA"/>
</dbReference>
<sequence length="292" mass="31275">MNYEDMEYGRVVYGYANDGYYTAMGLSSDGTRVQGNIPAGSAVFTQTATLKEKETFDVGMRAEEVQEPVRSTDLALYIAPEAGKRGVETGGIHDELQLMAVPSEEASMEFDLAHDGVKWMNDNGEPEIFAVRDGGRYSLLSAIDREGTIGVGVSLPEAGMYSIGIPEDCEAGDYEYVILKDAVTGKAADLKEGAYSFRTAEAGVAEGRFTLSFKRMDADQRHDIYVKSGMGKATVFGVADGDAVTVVTVDGKIVATEEATGNEVAFVLARGAYLFKVAGADGRTTVVKAMVR</sequence>
<accession>F3QWT2</accession>